<dbReference type="Gene3D" id="1.10.510.10">
    <property type="entry name" value="Transferase(Phosphotransferase) domain 1"/>
    <property type="match status" value="1"/>
</dbReference>
<sequence>MMTLFISKLISEAPNITEVSLNGILGKIRSELKDINCEIIGISETVDLVADKYLIDINGGKIESLSTPNADAYSAKDVSGTSSQDYYCLVFKKNIPTRLAEIIVLKAVPIYNLIRPLEIGITAIGEQGERFLCVICEKPNGKSLKELIKEGREFSHQFILKKIVAPLNKIIKDLHGIEIVHGNINPSTIFLDENDEIIVSECISSLNGLCQEDTYETINRAQCHKWGKGEGDKSVDYYALGMTISSIISKIFFEDIKHINILESKLQNGTFSFLNQHFHFGGTIGDLLKGLVTDDKNIRWGFKDIENILMDGSYSLPAVLEKPALPRPVIFKEKEYFHKAPLAYDLALNWEDAKAFIKQSLLVKWLDISASEQLTIEALESLQEIAKKRFSSYSLFSKEDEHLIKVIIALDPDGPVRYKNLTFYKESLGALLIYSINNEENEITQFIANSLFVDLFSYYEQIAIWFKNKDYATGLKDLKQATGNIRKAGFGFGIERCCYDLNVSLPSQSHVIRGEICYGIKDILTYLDKQSIEIDELLLKKNLLCFVASRIGLAEELRVTKLISFYMLEKDKTFISLMILGMAQEKTGVKELINLSELYAEKIKTILDEVIKGEAIKKDIFAAINKVKSQGNLNLIKQSATDIYYLEQDIKGFTQATARVDFINKELERLKDKYTIEREAKEWGLKIAVKVSYIIVLFSIILAISGGL</sequence>
<keyword evidence="3" id="KW-1185">Reference proteome</keyword>
<reference evidence="2 3" key="1">
    <citation type="submission" date="2014-11" db="EMBL/GenBank/DDBJ databases">
        <title>A Rickettsiales Symbiont of Amoebae With Ancient Features.</title>
        <authorList>
            <person name="Schulz F."/>
            <person name="Martijn J."/>
            <person name="Wascher F."/>
            <person name="Kostanjsek R."/>
            <person name="Ettema T.J."/>
            <person name="Horn M."/>
        </authorList>
    </citation>
    <scope>NUCLEOTIDE SEQUENCE [LARGE SCALE GENOMIC DNA]</scope>
    <source>
        <strain evidence="2 3">UWC36</strain>
    </source>
</reference>
<evidence type="ECO:0000313" key="3">
    <source>
        <dbReference type="Proteomes" id="UP000031258"/>
    </source>
</evidence>
<dbReference type="InterPro" id="IPR011009">
    <property type="entry name" value="Kinase-like_dom_sf"/>
</dbReference>
<evidence type="ECO:0000313" key="2">
    <source>
        <dbReference type="EMBL" id="KIE05626.1"/>
    </source>
</evidence>
<evidence type="ECO:0000256" key="1">
    <source>
        <dbReference type="SAM" id="Coils"/>
    </source>
</evidence>
<evidence type="ECO:0008006" key="4">
    <source>
        <dbReference type="Google" id="ProtNLM"/>
    </source>
</evidence>
<dbReference type="Proteomes" id="UP000031258">
    <property type="component" value="Unassembled WGS sequence"/>
</dbReference>
<organism evidence="2 3">
    <name type="scientific">Candidatus Jidaibacter acanthamoebae</name>
    <dbReference type="NCBI Taxonomy" id="86105"/>
    <lineage>
        <taxon>Bacteria</taxon>
        <taxon>Pseudomonadati</taxon>
        <taxon>Pseudomonadota</taxon>
        <taxon>Alphaproteobacteria</taxon>
        <taxon>Rickettsiales</taxon>
        <taxon>Candidatus Midichloriaceae</taxon>
        <taxon>Candidatus Jidaibacter</taxon>
    </lineage>
</organism>
<accession>A0A0C1MZX2</accession>
<protein>
    <recommendedName>
        <fullName evidence="4">Protein kinase domain-containing protein</fullName>
    </recommendedName>
</protein>
<dbReference type="STRING" id="86105.NF27_DP01700"/>
<dbReference type="SUPFAM" id="SSF56112">
    <property type="entry name" value="Protein kinase-like (PK-like)"/>
    <property type="match status" value="1"/>
</dbReference>
<proteinExistence type="predicted"/>
<gene>
    <name evidence="2" type="ORF">NF27_DP01700</name>
</gene>
<dbReference type="AlphaFoldDB" id="A0A0C1MZX2"/>
<comment type="caution">
    <text evidence="2">The sequence shown here is derived from an EMBL/GenBank/DDBJ whole genome shotgun (WGS) entry which is preliminary data.</text>
</comment>
<dbReference type="EMBL" id="JSWE01000092">
    <property type="protein sequence ID" value="KIE05626.1"/>
    <property type="molecule type" value="Genomic_DNA"/>
</dbReference>
<feature type="coiled-coil region" evidence="1">
    <location>
        <begin position="653"/>
        <end position="680"/>
    </location>
</feature>
<name>A0A0C1MZX2_9RICK</name>
<keyword evidence="1" id="KW-0175">Coiled coil</keyword>